<organism evidence="2 3">
    <name type="scientific">Halobaculum magnesiiphilum</name>
    <dbReference type="NCBI Taxonomy" id="1017351"/>
    <lineage>
        <taxon>Archaea</taxon>
        <taxon>Methanobacteriati</taxon>
        <taxon>Methanobacteriota</taxon>
        <taxon>Stenosarchaea group</taxon>
        <taxon>Halobacteria</taxon>
        <taxon>Halobacteriales</taxon>
        <taxon>Haloferacaceae</taxon>
        <taxon>Halobaculum</taxon>
    </lineage>
</organism>
<accession>A0A8T8WD85</accession>
<dbReference type="KEGG" id="hmp:K6T50_01060"/>
<sequence>MVPRGHTSLLRFVRRSAQRNEYVAEAIWWSVFVCYAVSVAAISLGGVVGGGYLYFRYVLPTVAARVEPMAQAVVGLAYVFVLFVLLHSVVTRIRDRLYGGGTVAGWKQ</sequence>
<evidence type="ECO:0000313" key="2">
    <source>
        <dbReference type="EMBL" id="QZP37800.1"/>
    </source>
</evidence>
<dbReference type="Proteomes" id="UP000826254">
    <property type="component" value="Chromosome"/>
</dbReference>
<keyword evidence="1" id="KW-0472">Membrane</keyword>
<feature type="transmembrane region" description="Helical" evidence="1">
    <location>
        <begin position="69"/>
        <end position="90"/>
    </location>
</feature>
<keyword evidence="3" id="KW-1185">Reference proteome</keyword>
<protein>
    <submittedName>
        <fullName evidence="2">Uncharacterized protein</fullName>
    </submittedName>
</protein>
<dbReference type="AlphaFoldDB" id="A0A8T8WD85"/>
<proteinExistence type="predicted"/>
<dbReference type="GeneID" id="67176688"/>
<keyword evidence="1" id="KW-1133">Transmembrane helix</keyword>
<feature type="transmembrane region" description="Helical" evidence="1">
    <location>
        <begin position="26"/>
        <end position="49"/>
    </location>
</feature>
<reference evidence="2 3" key="1">
    <citation type="journal article" date="2021" name="Int. J. Syst. Evol. Microbiol.">
        <title>Halobaculum halophilum sp. nov. and Halobaculum salinum sp. nov., isolated from salt lake and saline soil.</title>
        <authorList>
            <person name="Cui H.L."/>
            <person name="Shi X.W."/>
            <person name="Yin X.M."/>
            <person name="Yang X.Y."/>
            <person name="Hou J."/>
            <person name="Zhu L."/>
        </authorList>
    </citation>
    <scope>NUCLEOTIDE SEQUENCE [LARGE SCALE GENOMIC DNA]</scope>
    <source>
        <strain evidence="2 3">NBRC 109044</strain>
    </source>
</reference>
<dbReference type="RefSeq" id="WP_222607608.1">
    <property type="nucleotide sequence ID" value="NZ_CP081958.1"/>
</dbReference>
<gene>
    <name evidence="2" type="ORF">K6T50_01060</name>
</gene>
<keyword evidence="1" id="KW-0812">Transmembrane</keyword>
<evidence type="ECO:0000256" key="1">
    <source>
        <dbReference type="SAM" id="Phobius"/>
    </source>
</evidence>
<name>A0A8T8WD85_9EURY</name>
<dbReference type="EMBL" id="CP081958">
    <property type="protein sequence ID" value="QZP37800.1"/>
    <property type="molecule type" value="Genomic_DNA"/>
</dbReference>
<evidence type="ECO:0000313" key="3">
    <source>
        <dbReference type="Proteomes" id="UP000826254"/>
    </source>
</evidence>